<evidence type="ECO:0000256" key="4">
    <source>
        <dbReference type="ARBA" id="ARBA00023242"/>
    </source>
</evidence>
<comment type="subcellular location">
    <subcellularLocation>
        <location evidence="1">Nucleus</location>
    </subcellularLocation>
</comment>
<name>A0A1V8SGK9_9PEZI</name>
<feature type="region of interest" description="Disordered" evidence="5">
    <location>
        <begin position="39"/>
        <end position="249"/>
    </location>
</feature>
<keyword evidence="4" id="KW-0539">Nucleus</keyword>
<evidence type="ECO:0000256" key="2">
    <source>
        <dbReference type="ARBA" id="ARBA00010291"/>
    </source>
</evidence>
<dbReference type="PROSITE" id="PS00354">
    <property type="entry name" value="HMGI_Y"/>
    <property type="match status" value="1"/>
</dbReference>
<protein>
    <recommendedName>
        <fullName evidence="10">Mif2/CENP-C cupin domain-containing protein</fullName>
    </recommendedName>
</protein>
<dbReference type="InterPro" id="IPR028929">
    <property type="entry name" value="Mif2_N"/>
</dbReference>
<dbReference type="Gene3D" id="2.60.120.10">
    <property type="entry name" value="Jelly Rolls"/>
    <property type="match status" value="1"/>
</dbReference>
<dbReference type="GO" id="GO:0051315">
    <property type="term" value="P:attachment of mitotic spindle microtubules to kinetochore"/>
    <property type="evidence" value="ECO:0007669"/>
    <property type="project" value="TreeGrafter"/>
</dbReference>
<feature type="compositionally biased region" description="Basic and acidic residues" evidence="5">
    <location>
        <begin position="343"/>
        <end position="361"/>
    </location>
</feature>
<dbReference type="InterPro" id="IPR028386">
    <property type="entry name" value="CENP-C/Mif2/cnp3"/>
</dbReference>
<evidence type="ECO:0000256" key="3">
    <source>
        <dbReference type="ARBA" id="ARBA00023125"/>
    </source>
</evidence>
<feature type="compositionally biased region" description="Acidic residues" evidence="5">
    <location>
        <begin position="538"/>
        <end position="553"/>
    </location>
</feature>
<proteinExistence type="inferred from homology"/>
<evidence type="ECO:0000256" key="5">
    <source>
        <dbReference type="SAM" id="MobiDB-lite"/>
    </source>
</evidence>
<dbReference type="AlphaFoldDB" id="A0A1V8SGK9"/>
<dbReference type="PANTHER" id="PTHR16684">
    <property type="entry name" value="CENTROMERE PROTEIN C"/>
    <property type="match status" value="1"/>
</dbReference>
<dbReference type="GO" id="GO:0005634">
    <property type="term" value="C:nucleus"/>
    <property type="evidence" value="ECO:0007669"/>
    <property type="project" value="UniProtKB-SubCell"/>
</dbReference>
<feature type="domain" description="Mif2 N-terminal" evidence="7">
    <location>
        <begin position="23"/>
        <end position="152"/>
    </location>
</feature>
<dbReference type="InterPro" id="IPR011051">
    <property type="entry name" value="RmlC_Cupin_sf"/>
</dbReference>
<feature type="domain" description="Mif2/CENP-C cupin" evidence="6">
    <location>
        <begin position="679"/>
        <end position="714"/>
    </location>
</feature>
<evidence type="ECO:0000259" key="6">
    <source>
        <dbReference type="Pfam" id="PF11699"/>
    </source>
</evidence>
<accession>A0A1V8SGK9</accession>
<dbReference type="GO" id="GO:0051455">
    <property type="term" value="P:spindle attachment to meiosis I kinetochore"/>
    <property type="evidence" value="ECO:0007669"/>
    <property type="project" value="TreeGrafter"/>
</dbReference>
<feature type="region of interest" description="Disordered" evidence="5">
    <location>
        <begin position="512"/>
        <end position="553"/>
    </location>
</feature>
<dbReference type="InterPro" id="IPR025974">
    <property type="entry name" value="Mif2/CENP-C_cupin"/>
</dbReference>
<feature type="compositionally biased region" description="Low complexity" evidence="5">
    <location>
        <begin position="218"/>
        <end position="228"/>
    </location>
</feature>
<evidence type="ECO:0000259" key="7">
    <source>
        <dbReference type="Pfam" id="PF15624"/>
    </source>
</evidence>
<feature type="compositionally biased region" description="Polar residues" evidence="5">
    <location>
        <begin position="313"/>
        <end position="326"/>
    </location>
</feature>
<keyword evidence="3" id="KW-0238">DNA-binding</keyword>
<dbReference type="GO" id="GO:0051382">
    <property type="term" value="P:kinetochore assembly"/>
    <property type="evidence" value="ECO:0007669"/>
    <property type="project" value="InterPro"/>
</dbReference>
<comment type="caution">
    <text evidence="8">The sequence shown here is derived from an EMBL/GenBank/DDBJ whole genome shotgun (WGS) entry which is preliminary data.</text>
</comment>
<dbReference type="Pfam" id="PF15624">
    <property type="entry name" value="Mif2_N"/>
    <property type="match status" value="1"/>
</dbReference>
<dbReference type="OrthoDB" id="1939643at2759"/>
<feature type="compositionally biased region" description="Low complexity" evidence="5">
    <location>
        <begin position="265"/>
        <end position="279"/>
    </location>
</feature>
<gene>
    <name evidence="8" type="ORF">B0A48_15567</name>
</gene>
<feature type="compositionally biased region" description="Polar residues" evidence="5">
    <location>
        <begin position="1"/>
        <end position="12"/>
    </location>
</feature>
<dbReference type="InParanoid" id="A0A1V8SGK9"/>
<dbReference type="Proteomes" id="UP000192596">
    <property type="component" value="Unassembled WGS sequence"/>
</dbReference>
<feature type="compositionally biased region" description="Polar residues" evidence="5">
    <location>
        <begin position="280"/>
        <end position="291"/>
    </location>
</feature>
<feature type="domain" description="Mif2/CENP-C cupin" evidence="6">
    <location>
        <begin position="605"/>
        <end position="652"/>
    </location>
</feature>
<evidence type="ECO:0000313" key="8">
    <source>
        <dbReference type="EMBL" id="OQN98288.1"/>
    </source>
</evidence>
<feature type="compositionally biased region" description="Polar residues" evidence="5">
    <location>
        <begin position="107"/>
        <end position="128"/>
    </location>
</feature>
<reference evidence="9" key="1">
    <citation type="submission" date="2017-03" db="EMBL/GenBank/DDBJ databases">
        <title>Genomes of endolithic fungi from Antarctica.</title>
        <authorList>
            <person name="Coleine C."/>
            <person name="Masonjones S."/>
            <person name="Stajich J.E."/>
        </authorList>
    </citation>
    <scope>NUCLEOTIDE SEQUENCE [LARGE SCALE GENOMIC DNA]</scope>
    <source>
        <strain evidence="9">CCFEE 5527</strain>
    </source>
</reference>
<evidence type="ECO:0008006" key="10">
    <source>
        <dbReference type="Google" id="ProtNLM"/>
    </source>
</evidence>
<dbReference type="GO" id="GO:0006355">
    <property type="term" value="P:regulation of DNA-templated transcription"/>
    <property type="evidence" value="ECO:0007669"/>
    <property type="project" value="InterPro"/>
</dbReference>
<dbReference type="Pfam" id="PF11699">
    <property type="entry name" value="CENP-C_C"/>
    <property type="match status" value="2"/>
</dbReference>
<sequence length="722" mass="78015">MEPRKTPSQQHTPGRKGRTGNQYFDVGKVGRKTGITLKDTGLRDEHGMEPMAGIFSSPVKSPQRSPQAKGHVVISSEGMQESSGRDVDTTLYMRQTPRLPPPRASTPKHTNIGSPKRMSSSKPQSRSTDFPPASGISPAETSHAPANRKIDFNNRHGVRMSIEHVSPFKPKRTLRRSVGSARQDPFMSSAATGESASKADSLPKLPSFTDAGADGEQDLLNQQLVDDQPIMFNDDYEPEPEVQSANKSIQEALASAESFLAWSVTRGSGSRSRQTRTAGQDSTPLAAQPQNSRKRTHASLGEETNAIDESIEQVDNSIAQTSTASNKRPRGRPRKSSVTVLRDSPDPRDATIDPALLDHSEVFVPPPESDHHPSDDDEEADPTHISIEDNEDEEDEDAAAVLHPSPANPRKTKAPKPRAPRERDPNTQIRRVPTFSPGRSKSASAPPRSPSKRAGSVSNVALRASTPFEDAQQRVSRSGRPILAPLKHWAGEAYVWKNGEVEGVIRADEVKTPRKAKAKAKKRKTARKGGKGGGGLSDVEEGDEEESGEESLLPDDWEESLGVVAGTVAAWDPSLQAANQDFTVREDVAFAPSALLPHPVPGSAFSYAKILTLPFFGSGIVEIPPRGEKRAKNARKMQMVFFVHEGKVGVRVGPGPGDGKGAGRRRTGSGEGQEEDGMNEFAISKGGVWVVPRGNIYSITNESRTKTARIFFAQGCEVEAGS</sequence>
<dbReference type="InterPro" id="IPR014710">
    <property type="entry name" value="RmlC-like_jellyroll"/>
</dbReference>
<feature type="region of interest" description="Disordered" evidence="5">
    <location>
        <begin position="264"/>
        <end position="479"/>
    </location>
</feature>
<feature type="compositionally biased region" description="Low complexity" evidence="5">
    <location>
        <begin position="436"/>
        <end position="456"/>
    </location>
</feature>
<dbReference type="GO" id="GO:0019237">
    <property type="term" value="F:centromeric DNA binding"/>
    <property type="evidence" value="ECO:0007669"/>
    <property type="project" value="InterPro"/>
</dbReference>
<feature type="compositionally biased region" description="Basic residues" evidence="5">
    <location>
        <begin position="513"/>
        <end position="530"/>
    </location>
</feature>
<comment type="similarity">
    <text evidence="2">Belongs to the CENP-C/MIF2 family.</text>
</comment>
<keyword evidence="9" id="KW-1185">Reference proteome</keyword>
<organism evidence="8 9">
    <name type="scientific">Cryoendolithus antarcticus</name>
    <dbReference type="NCBI Taxonomy" id="1507870"/>
    <lineage>
        <taxon>Eukaryota</taxon>
        <taxon>Fungi</taxon>
        <taxon>Dikarya</taxon>
        <taxon>Ascomycota</taxon>
        <taxon>Pezizomycotina</taxon>
        <taxon>Dothideomycetes</taxon>
        <taxon>Dothideomycetidae</taxon>
        <taxon>Cladosporiales</taxon>
        <taxon>Cladosporiaceae</taxon>
        <taxon>Cryoendolithus</taxon>
    </lineage>
</organism>
<dbReference type="EMBL" id="NAJO01000047">
    <property type="protein sequence ID" value="OQN98288.1"/>
    <property type="molecule type" value="Genomic_DNA"/>
</dbReference>
<dbReference type="SUPFAM" id="SSF51182">
    <property type="entry name" value="RmlC-like cupins"/>
    <property type="match status" value="1"/>
</dbReference>
<evidence type="ECO:0000313" key="9">
    <source>
        <dbReference type="Proteomes" id="UP000192596"/>
    </source>
</evidence>
<feature type="region of interest" description="Disordered" evidence="5">
    <location>
        <begin position="1"/>
        <end position="25"/>
    </location>
</feature>
<dbReference type="PANTHER" id="PTHR16684:SF11">
    <property type="entry name" value="CENTROMERE PROTEIN C"/>
    <property type="match status" value="1"/>
</dbReference>
<dbReference type="STRING" id="1507870.A0A1V8SGK9"/>
<dbReference type="InterPro" id="IPR000637">
    <property type="entry name" value="HMGI/Y_DNA-bd_CS"/>
</dbReference>
<evidence type="ECO:0000256" key="1">
    <source>
        <dbReference type="ARBA" id="ARBA00004123"/>
    </source>
</evidence>
<feature type="region of interest" description="Disordered" evidence="5">
    <location>
        <begin position="652"/>
        <end position="678"/>
    </location>
</feature>
<dbReference type="GO" id="GO:0000776">
    <property type="term" value="C:kinetochore"/>
    <property type="evidence" value="ECO:0007669"/>
    <property type="project" value="InterPro"/>
</dbReference>
<feature type="compositionally biased region" description="Acidic residues" evidence="5">
    <location>
        <begin position="388"/>
        <end position="398"/>
    </location>
</feature>